<protein>
    <submittedName>
        <fullName evidence="1">Uncharacterized protein</fullName>
    </submittedName>
</protein>
<dbReference type="Proteomes" id="UP000032142">
    <property type="component" value="Unassembled WGS sequence"/>
</dbReference>
<reference evidence="2" key="1">
    <citation type="submission" date="2014-09" db="EMBL/GenBank/DDBJ databases">
        <authorList>
            <person name="Mudge J."/>
            <person name="Ramaraj T."/>
            <person name="Lindquist I.E."/>
            <person name="Bharti A.K."/>
            <person name="Sundararajan A."/>
            <person name="Cameron C.T."/>
            <person name="Woodward J.E."/>
            <person name="May G.D."/>
            <person name="Brubaker C."/>
            <person name="Broadhvest J."/>
            <person name="Wilkins T.A."/>
        </authorList>
    </citation>
    <scope>NUCLEOTIDE SEQUENCE</scope>
    <source>
        <strain evidence="2">cv. AKA8401</strain>
    </source>
</reference>
<evidence type="ECO:0000313" key="1">
    <source>
        <dbReference type="EMBL" id="KHF98284.1"/>
    </source>
</evidence>
<keyword evidence="2" id="KW-1185">Reference proteome</keyword>
<comment type="caution">
    <text evidence="1">The sequence shown here is derived from an EMBL/GenBank/DDBJ whole genome shotgun (WGS) entry which is preliminary data.</text>
</comment>
<accession>A0A0B0MC32</accession>
<evidence type="ECO:0000313" key="2">
    <source>
        <dbReference type="Proteomes" id="UP000032142"/>
    </source>
</evidence>
<proteinExistence type="predicted"/>
<dbReference type="AlphaFoldDB" id="A0A0B0MC32"/>
<sequence>MLLIEMLKCCKLKCLNDVN</sequence>
<organism evidence="1 2">
    <name type="scientific">Gossypium arboreum</name>
    <name type="common">Tree cotton</name>
    <name type="synonym">Gossypium nanking</name>
    <dbReference type="NCBI Taxonomy" id="29729"/>
    <lineage>
        <taxon>Eukaryota</taxon>
        <taxon>Viridiplantae</taxon>
        <taxon>Streptophyta</taxon>
        <taxon>Embryophyta</taxon>
        <taxon>Tracheophyta</taxon>
        <taxon>Spermatophyta</taxon>
        <taxon>Magnoliopsida</taxon>
        <taxon>eudicotyledons</taxon>
        <taxon>Gunneridae</taxon>
        <taxon>Pentapetalae</taxon>
        <taxon>rosids</taxon>
        <taxon>malvids</taxon>
        <taxon>Malvales</taxon>
        <taxon>Malvaceae</taxon>
        <taxon>Malvoideae</taxon>
        <taxon>Gossypium</taxon>
    </lineage>
</organism>
<gene>
    <name evidence="1" type="ORF">F383_37508</name>
</gene>
<dbReference type="EMBL" id="JRRC01034886">
    <property type="protein sequence ID" value="KHF98284.1"/>
    <property type="molecule type" value="Genomic_DNA"/>
</dbReference>
<name>A0A0B0MC32_GOSAR</name>